<dbReference type="InterPro" id="IPR036420">
    <property type="entry name" value="BRCT_dom_sf"/>
</dbReference>
<dbReference type="InterPro" id="IPR001357">
    <property type="entry name" value="BRCT_dom"/>
</dbReference>
<feature type="compositionally biased region" description="Basic and acidic residues" evidence="4">
    <location>
        <begin position="507"/>
        <end position="530"/>
    </location>
</feature>
<reference evidence="6" key="1">
    <citation type="submission" date="2019-03" db="EMBL/GenBank/DDBJ databases">
        <title>WGS assembly of Setaria viridis.</title>
        <authorList>
            <person name="Huang P."/>
            <person name="Jenkins J."/>
            <person name="Grimwood J."/>
            <person name="Barry K."/>
            <person name="Healey A."/>
            <person name="Mamidi S."/>
            <person name="Sreedasyam A."/>
            <person name="Shu S."/>
            <person name="Feldman M."/>
            <person name="Wu J."/>
            <person name="Yu Y."/>
            <person name="Chen C."/>
            <person name="Johnson J."/>
            <person name="Rokhsar D."/>
            <person name="Baxter I."/>
            <person name="Schmutz J."/>
            <person name="Brutnell T."/>
            <person name="Kellogg E."/>
        </authorList>
    </citation>
    <scope>NUCLEOTIDE SEQUENCE [LARGE SCALE GENOMIC DNA]</scope>
</reference>
<feature type="domain" description="BRCT" evidence="5">
    <location>
        <begin position="374"/>
        <end position="466"/>
    </location>
</feature>
<proteinExistence type="predicted"/>
<dbReference type="Proteomes" id="UP000298652">
    <property type="component" value="Chromosome 8"/>
</dbReference>
<feature type="compositionally biased region" description="Polar residues" evidence="4">
    <location>
        <begin position="531"/>
        <end position="550"/>
    </location>
</feature>
<dbReference type="Gramene" id="TKV99761">
    <property type="protein sequence ID" value="TKV99761"/>
    <property type="gene ID" value="SEVIR_8G065000v2"/>
</dbReference>
<feature type="domain" description="BRCT" evidence="5">
    <location>
        <begin position="114"/>
        <end position="198"/>
    </location>
</feature>
<dbReference type="SUPFAM" id="SSF52113">
    <property type="entry name" value="BRCT domain"/>
    <property type="match status" value="5"/>
</dbReference>
<feature type="domain" description="BRCT" evidence="5">
    <location>
        <begin position="201"/>
        <end position="285"/>
    </location>
</feature>
<evidence type="ECO:0000259" key="5">
    <source>
        <dbReference type="PROSITE" id="PS50172"/>
    </source>
</evidence>
<dbReference type="FunFam" id="3.40.50.10190:FF:000052">
    <property type="entry name" value="Transcription coactivator"/>
    <property type="match status" value="1"/>
</dbReference>
<dbReference type="GO" id="GO:0031981">
    <property type="term" value="C:nuclear lumen"/>
    <property type="evidence" value="ECO:0007669"/>
    <property type="project" value="UniProtKB-ARBA"/>
</dbReference>
<dbReference type="OMA" id="NLTRRCT"/>
<dbReference type="Pfam" id="PF16589">
    <property type="entry name" value="BRCT_2"/>
    <property type="match status" value="1"/>
</dbReference>
<comment type="subcellular location">
    <subcellularLocation>
        <location evidence="1">Nucleus</location>
    </subcellularLocation>
</comment>
<dbReference type="FunFam" id="3.40.50.10190:FF:000046">
    <property type="entry name" value="PAX interacting protein 1"/>
    <property type="match status" value="1"/>
</dbReference>
<evidence type="ECO:0000256" key="1">
    <source>
        <dbReference type="ARBA" id="ARBA00004123"/>
    </source>
</evidence>
<gene>
    <name evidence="6" type="ORF">SEVIR_8G065000v2</name>
</gene>
<dbReference type="PROSITE" id="PS50172">
    <property type="entry name" value="BRCT"/>
    <property type="match status" value="6"/>
</dbReference>
<dbReference type="GO" id="GO:0007095">
    <property type="term" value="P:mitotic G2 DNA damage checkpoint signaling"/>
    <property type="evidence" value="ECO:0007669"/>
    <property type="project" value="TreeGrafter"/>
</dbReference>
<dbReference type="SMART" id="SM00292">
    <property type="entry name" value="BRCT"/>
    <property type="match status" value="6"/>
</dbReference>
<feature type="region of interest" description="Disordered" evidence="4">
    <location>
        <begin position="896"/>
        <end position="934"/>
    </location>
</feature>
<dbReference type="PANTHER" id="PTHR13561:SF20">
    <property type="entry name" value="DNA TOPOISOMERASE 2-BINDING PROTEIN 1"/>
    <property type="match status" value="1"/>
</dbReference>
<dbReference type="FunFam" id="3.40.50.10190:FF:000057">
    <property type="entry name" value="Transcription coactivator"/>
    <property type="match status" value="1"/>
</dbReference>
<sequence>MTPSYSSGPAGPPGGRRAATFAGASVFLSRNLVAPEVFDAVHDALRLNGANVLLCADPGRTGPSDFHVISSSSHEKFADLRAKGCKLLGPQCILSCAKERRFLPKQSYTCCLAMDGVKILCSGFEKDEKAKIEELVTAMGGLLQSKSSVDVNFVIVKDVMAAKYKYAVNNLKKPVVTMNWLEQCWIEHRVVPHEPYRILPFAGLNICVTKLNPDERKELEKIIVQNGGQFSACLTRKCTHLVANKPGGDKYVVAKRWGNIHIVNPRWVEQSVARRACLDENSYLVCQSSSAYSSGLKTSPKEQHNPEISSASASFQPVPAMSVDDSVSVSQYVPASFGDASKISNTDIVGAPGVQEANEMQVDSHVAEDSEAENDDLYLSNCRIALVGFEEKELLRLLMMIRSGGGSRHILLNEKLTHIILGAPSEDEKKEVRCLASWGVINVVKVTWLEDCNRAKKEVKVSPTHVATELLLKEFSQVTMEKSSDTRETKVAKSSCGIFHVPTVNDSHDKQLEKDMSSERKPARGKHENSMNKTRSATRSANSSQHNGVVNISKYHPKSKGTSAVNSGSSRSNVFKGKTFGFSNSFSHDKRPEVVDWIREGGGVVVDDIQSAVVDYTIECHGRNGTPCDFSHSTVVSTQWIRTCLEEGCLQDVGSHPIFSPLRCRIPFPGFENFRFCISQYGERERFLLKNLCFALGAKFTEKAYKGVSHLICKFASGPKYEVYSKRGTPTITAEWLFECVKQDTTVPFDHFQPKPLTSQDKDSDLCTVSQYSTQATRFNCSELLSGCQVTPSNPTHNSGVASANEETTAPAVSKRKLLSVSGQANDTCGNIGSTEKHLESGSVPDVADAIEVLSSKIQDVQSPRSIFEPDNSAVVQDQKDTHSFGISRSWLNMQQKQDNTPGSPKVQSLNSSPAPSPAPTTYYPFSETQTESQVVGYEEDLTGRQKIIDRVRSQSINVTPSTENP</sequence>
<keyword evidence="7" id="KW-1185">Reference proteome</keyword>
<keyword evidence="3" id="KW-0539">Nucleus</keyword>
<feature type="compositionally biased region" description="Polar residues" evidence="4">
    <location>
        <begin position="560"/>
        <end position="571"/>
    </location>
</feature>
<dbReference type="GO" id="GO:0006270">
    <property type="term" value="P:DNA replication initiation"/>
    <property type="evidence" value="ECO:0007669"/>
    <property type="project" value="TreeGrafter"/>
</dbReference>
<accession>A0A4U6TE20</accession>
<dbReference type="FunFam" id="3.40.50.10190:FF:000061">
    <property type="entry name" value="Transcription coactivator"/>
    <property type="match status" value="1"/>
</dbReference>
<dbReference type="PANTHER" id="PTHR13561">
    <property type="entry name" value="DNA REPLICATION REGULATOR DPB11-RELATED"/>
    <property type="match status" value="1"/>
</dbReference>
<dbReference type="Gene3D" id="3.40.50.10190">
    <property type="entry name" value="BRCT domain"/>
    <property type="match status" value="6"/>
</dbReference>
<dbReference type="CDD" id="cd17731">
    <property type="entry name" value="BRCT_TopBP1_rpt2_like"/>
    <property type="match status" value="1"/>
</dbReference>
<feature type="domain" description="BRCT" evidence="5">
    <location>
        <begin position="671"/>
        <end position="754"/>
    </location>
</feature>
<evidence type="ECO:0000256" key="3">
    <source>
        <dbReference type="ARBA" id="ARBA00023242"/>
    </source>
</evidence>
<feature type="compositionally biased region" description="Polar residues" evidence="4">
    <location>
        <begin position="896"/>
        <end position="911"/>
    </location>
</feature>
<dbReference type="InterPro" id="IPR059215">
    <property type="entry name" value="BRCT2_TopBP1-like"/>
</dbReference>
<feature type="domain" description="BRCT" evidence="5">
    <location>
        <begin position="570"/>
        <end position="658"/>
    </location>
</feature>
<feature type="domain" description="BRCT" evidence="5">
    <location>
        <begin position="16"/>
        <end position="110"/>
    </location>
</feature>
<evidence type="ECO:0000256" key="4">
    <source>
        <dbReference type="SAM" id="MobiDB-lite"/>
    </source>
</evidence>
<protein>
    <recommendedName>
        <fullName evidence="5">BRCT domain-containing protein</fullName>
    </recommendedName>
</protein>
<evidence type="ECO:0000313" key="7">
    <source>
        <dbReference type="Proteomes" id="UP000298652"/>
    </source>
</evidence>
<dbReference type="GO" id="GO:0033314">
    <property type="term" value="P:mitotic DNA replication checkpoint signaling"/>
    <property type="evidence" value="ECO:0007669"/>
    <property type="project" value="TreeGrafter"/>
</dbReference>
<dbReference type="EMBL" id="CM016559">
    <property type="protein sequence ID" value="TKV99761.1"/>
    <property type="molecule type" value="Genomic_DNA"/>
</dbReference>
<dbReference type="Pfam" id="PF12738">
    <property type="entry name" value="PTCB-BRCT"/>
    <property type="match status" value="3"/>
</dbReference>
<dbReference type="CDD" id="cd00027">
    <property type="entry name" value="BRCT"/>
    <property type="match status" value="2"/>
</dbReference>
<dbReference type="FunFam" id="3.40.50.10190:FF:000070">
    <property type="entry name" value="Transcription coactivator"/>
    <property type="match status" value="1"/>
</dbReference>
<organism evidence="6 7">
    <name type="scientific">Setaria viridis</name>
    <name type="common">Green bristlegrass</name>
    <name type="synonym">Setaria italica subsp. viridis</name>
    <dbReference type="NCBI Taxonomy" id="4556"/>
    <lineage>
        <taxon>Eukaryota</taxon>
        <taxon>Viridiplantae</taxon>
        <taxon>Streptophyta</taxon>
        <taxon>Embryophyta</taxon>
        <taxon>Tracheophyta</taxon>
        <taxon>Spermatophyta</taxon>
        <taxon>Magnoliopsida</taxon>
        <taxon>Liliopsida</taxon>
        <taxon>Poales</taxon>
        <taxon>Poaceae</taxon>
        <taxon>PACMAD clade</taxon>
        <taxon>Panicoideae</taxon>
        <taxon>Panicodae</taxon>
        <taxon>Paniceae</taxon>
        <taxon>Cenchrinae</taxon>
        <taxon>Setaria</taxon>
    </lineage>
</organism>
<feature type="region of interest" description="Disordered" evidence="4">
    <location>
        <begin position="507"/>
        <end position="571"/>
    </location>
</feature>
<name>A0A4U6TE20_SETVI</name>
<evidence type="ECO:0000313" key="6">
    <source>
        <dbReference type="EMBL" id="TKV99761.1"/>
    </source>
</evidence>
<dbReference type="Pfam" id="PF00533">
    <property type="entry name" value="BRCT"/>
    <property type="match status" value="1"/>
</dbReference>
<dbReference type="AlphaFoldDB" id="A0A4U6TE20"/>
<evidence type="ECO:0000256" key="2">
    <source>
        <dbReference type="ARBA" id="ARBA00022737"/>
    </source>
</evidence>
<keyword evidence="2" id="KW-0677">Repeat</keyword>